<keyword evidence="6" id="KW-1185">Reference proteome</keyword>
<dbReference type="InterPro" id="IPR020904">
    <property type="entry name" value="Sc_DH/Rdtase_CS"/>
</dbReference>
<evidence type="ECO:0000313" key="5">
    <source>
        <dbReference type="EMBL" id="QIN79323.1"/>
    </source>
</evidence>
<evidence type="ECO:0000256" key="2">
    <source>
        <dbReference type="ARBA" id="ARBA00022857"/>
    </source>
</evidence>
<organism evidence="5 6">
    <name type="scientific">Rubrobacter marinus</name>
    <dbReference type="NCBI Taxonomy" id="2653852"/>
    <lineage>
        <taxon>Bacteria</taxon>
        <taxon>Bacillati</taxon>
        <taxon>Actinomycetota</taxon>
        <taxon>Rubrobacteria</taxon>
        <taxon>Rubrobacterales</taxon>
        <taxon>Rubrobacteraceae</taxon>
        <taxon>Rubrobacter</taxon>
    </lineage>
</organism>
<dbReference type="Pfam" id="PF00106">
    <property type="entry name" value="adh_short"/>
    <property type="match status" value="1"/>
</dbReference>
<sequence length="263" mass="26876">MLRRWRIRRPGDRGLEAPLADGGGAPKTALITGASHGIGLEAARQLARRGMTVVLTARDLGKAGAAARELDGDGSDVRPKALDVRDAASARSLAAELRGELGGLDVLVNNAAAYADWSETASAADLEAARAVFETNLFGAWRVTQAFLPMIRESAHGRIVNVASGAGSHGEPQFGLTTGGGAATYAISKAALNALTSKLAAELRDTGILVNSVDPGLTATAPGMEAMGARPIPDGAASVAWAATLTDGGPTGGFFRDGEPLPW</sequence>
<dbReference type="EMBL" id="CP045121">
    <property type="protein sequence ID" value="QIN79323.1"/>
    <property type="molecule type" value="Genomic_DNA"/>
</dbReference>
<dbReference type="Proteomes" id="UP000502706">
    <property type="component" value="Chromosome"/>
</dbReference>
<dbReference type="Gene3D" id="3.40.50.720">
    <property type="entry name" value="NAD(P)-binding Rossmann-like Domain"/>
    <property type="match status" value="1"/>
</dbReference>
<reference evidence="5 6" key="1">
    <citation type="submission" date="2019-10" db="EMBL/GenBank/DDBJ databases">
        <title>Rubrobacter sp nov SCSIO 52915 isolated from a deep-sea sediment in the South China Sea.</title>
        <authorList>
            <person name="Chen R.W."/>
        </authorList>
    </citation>
    <scope>NUCLEOTIDE SEQUENCE [LARGE SCALE GENOMIC DNA]</scope>
    <source>
        <strain evidence="5 6">SCSIO 52915</strain>
    </source>
</reference>
<protein>
    <submittedName>
        <fullName evidence="5">SDR family NAD(P)-dependent oxidoreductase</fullName>
    </submittedName>
</protein>
<keyword evidence="3" id="KW-0560">Oxidoreductase</keyword>
<evidence type="ECO:0000256" key="1">
    <source>
        <dbReference type="ARBA" id="ARBA00006484"/>
    </source>
</evidence>
<dbReference type="InterPro" id="IPR002347">
    <property type="entry name" value="SDR_fam"/>
</dbReference>
<dbReference type="PANTHER" id="PTHR43490">
    <property type="entry name" value="(+)-NEOMENTHOL DEHYDROGENASE"/>
    <property type="match status" value="1"/>
</dbReference>
<evidence type="ECO:0000256" key="4">
    <source>
        <dbReference type="RuleBase" id="RU000363"/>
    </source>
</evidence>
<dbReference type="PRINTS" id="PR00080">
    <property type="entry name" value="SDRFAMILY"/>
</dbReference>
<dbReference type="SUPFAM" id="SSF51735">
    <property type="entry name" value="NAD(P)-binding Rossmann-fold domains"/>
    <property type="match status" value="1"/>
</dbReference>
<name>A0A6G8PYN4_9ACTN</name>
<dbReference type="PANTHER" id="PTHR43490:SF99">
    <property type="entry name" value="SHORT-CHAIN DEHYDROGENASE_REDUCTASE"/>
    <property type="match status" value="1"/>
</dbReference>
<dbReference type="PRINTS" id="PR00081">
    <property type="entry name" value="GDHRDH"/>
</dbReference>
<comment type="similarity">
    <text evidence="1 4">Belongs to the short-chain dehydrogenases/reductases (SDR) family.</text>
</comment>
<accession>A0A6G8PYN4</accession>
<dbReference type="GO" id="GO:0016491">
    <property type="term" value="F:oxidoreductase activity"/>
    <property type="evidence" value="ECO:0007669"/>
    <property type="project" value="UniProtKB-KW"/>
</dbReference>
<proteinExistence type="inferred from homology"/>
<keyword evidence="2" id="KW-0521">NADP</keyword>
<dbReference type="InterPro" id="IPR036291">
    <property type="entry name" value="NAD(P)-bd_dom_sf"/>
</dbReference>
<dbReference type="PROSITE" id="PS00061">
    <property type="entry name" value="ADH_SHORT"/>
    <property type="match status" value="1"/>
</dbReference>
<evidence type="ECO:0000256" key="3">
    <source>
        <dbReference type="ARBA" id="ARBA00023002"/>
    </source>
</evidence>
<dbReference type="AlphaFoldDB" id="A0A6G8PYN4"/>
<evidence type="ECO:0000313" key="6">
    <source>
        <dbReference type="Proteomes" id="UP000502706"/>
    </source>
</evidence>
<dbReference type="KEGG" id="rmar:GBA65_13285"/>
<gene>
    <name evidence="5" type="ORF">GBA65_13285</name>
</gene>